<organism evidence="2 3">
    <name type="scientific">Aspergillus awamori</name>
    <name type="common">Black koji mold</name>
    <dbReference type="NCBI Taxonomy" id="105351"/>
    <lineage>
        <taxon>Eukaryota</taxon>
        <taxon>Fungi</taxon>
        <taxon>Dikarya</taxon>
        <taxon>Ascomycota</taxon>
        <taxon>Pezizomycotina</taxon>
        <taxon>Eurotiomycetes</taxon>
        <taxon>Eurotiomycetidae</taxon>
        <taxon>Eurotiales</taxon>
        <taxon>Aspergillaceae</taxon>
        <taxon>Aspergillus</taxon>
    </lineage>
</organism>
<evidence type="ECO:0008006" key="4">
    <source>
        <dbReference type="Google" id="ProtNLM"/>
    </source>
</evidence>
<comment type="caution">
    <text evidence="2">The sequence shown here is derived from an EMBL/GenBank/DDBJ whole genome shotgun (WGS) entry which is preliminary data.</text>
</comment>
<evidence type="ECO:0000313" key="3">
    <source>
        <dbReference type="Proteomes" id="UP000286921"/>
    </source>
</evidence>
<accession>A0A401KDG4</accession>
<feature type="compositionally biased region" description="Polar residues" evidence="1">
    <location>
        <begin position="34"/>
        <end position="52"/>
    </location>
</feature>
<keyword evidence="3" id="KW-1185">Reference proteome</keyword>
<proteinExistence type="predicted"/>
<evidence type="ECO:0000313" key="2">
    <source>
        <dbReference type="EMBL" id="GCB17282.1"/>
    </source>
</evidence>
<evidence type="ECO:0000256" key="1">
    <source>
        <dbReference type="SAM" id="MobiDB-lite"/>
    </source>
</evidence>
<dbReference type="Proteomes" id="UP000286921">
    <property type="component" value="Unassembled WGS sequence"/>
</dbReference>
<name>A0A401KDG4_ASPAW</name>
<sequence length="207" mass="22441">MDLAKKLERLSAKGGKLWRRLKPRHEPGTEPPVKTSSSLEVQQQNLDGASSPLQPPGPSAVPSPLTAVGSQETMNPNPTPPSIYLWENPTFWTLGPHIINRIANLLDYPSVVCLKATCTGLRRIIQIVPRRPTSEESSVLQKTLFVAPFLTVQGLDRPSVVAPTEVTGNISVKHFAGEKIARNASGASPMLRQGKALAPATHHRESL</sequence>
<dbReference type="EMBL" id="BDHI01000001">
    <property type="protein sequence ID" value="GCB17282.1"/>
    <property type="molecule type" value="Genomic_DNA"/>
</dbReference>
<reference evidence="2 3" key="1">
    <citation type="submission" date="2016-09" db="EMBL/GenBank/DDBJ databases">
        <title>Aspergillus awamori IFM 58123T.</title>
        <authorList>
            <person name="Kusuya Y."/>
            <person name="Shimizu M."/>
            <person name="Takahashi H."/>
            <person name="Yaguchi T."/>
        </authorList>
    </citation>
    <scope>NUCLEOTIDE SEQUENCE [LARGE SCALE GENOMIC DNA]</scope>
    <source>
        <strain evidence="2 3">IFM 58123</strain>
    </source>
</reference>
<protein>
    <recommendedName>
        <fullName evidence="4">F-box domain-containing protein</fullName>
    </recommendedName>
</protein>
<gene>
    <name evidence="2" type="ORF">AAWM_00167</name>
</gene>
<dbReference type="AlphaFoldDB" id="A0A401KDG4"/>
<feature type="region of interest" description="Disordered" evidence="1">
    <location>
        <begin position="14"/>
        <end position="80"/>
    </location>
</feature>